<dbReference type="PROSITE" id="PS01124">
    <property type="entry name" value="HTH_ARAC_FAMILY_2"/>
    <property type="match status" value="1"/>
</dbReference>
<dbReference type="GO" id="GO:0003700">
    <property type="term" value="F:DNA-binding transcription factor activity"/>
    <property type="evidence" value="ECO:0007669"/>
    <property type="project" value="InterPro"/>
</dbReference>
<evidence type="ECO:0000256" key="1">
    <source>
        <dbReference type="ARBA" id="ARBA00023015"/>
    </source>
</evidence>
<name>A0A2T3XVM1_9BURK</name>
<dbReference type="InterPro" id="IPR009057">
    <property type="entry name" value="Homeodomain-like_sf"/>
</dbReference>
<dbReference type="PANTHER" id="PTHR43280:SF2">
    <property type="entry name" value="HTH-TYPE TRANSCRIPTIONAL REGULATOR EXSA"/>
    <property type="match status" value="1"/>
</dbReference>
<reference evidence="5 6" key="1">
    <citation type="submission" date="2018-03" db="EMBL/GenBank/DDBJ databases">
        <title>Whole genome analyses suggest that Burkholderia sensu lato contains two further novel genera in the rhizoxinica-symbiotica group Mycetohabitans gen. nov., and Trinickia gen. nov.: implications for the evolution of diazotrophy and nodulation in the Burkholderiaceae.</title>
        <authorList>
            <person name="Estrada De Los Santos P."/>
            <person name="Palmer M."/>
            <person name="Chavez-Ramirez B."/>
            <person name="Steenkamp E.T."/>
            <person name="Hirsch A.M."/>
            <person name="Manyaka P."/>
            <person name="Maluk M."/>
            <person name="Lafos M."/>
            <person name="Crook M."/>
            <person name="Gross E."/>
            <person name="Simon M.F."/>
            <person name="Bueno Dos Reis Junior F."/>
            <person name="Poole P.S."/>
            <person name="Venter S.N."/>
            <person name="James E.K."/>
        </authorList>
    </citation>
    <scope>NUCLEOTIDE SEQUENCE [LARGE SCALE GENOMIC DNA]</scope>
    <source>
        <strain evidence="5 6">JPY-366</strain>
    </source>
</reference>
<evidence type="ECO:0000313" key="5">
    <source>
        <dbReference type="EMBL" id="PTB20564.1"/>
    </source>
</evidence>
<dbReference type="InterPro" id="IPR018060">
    <property type="entry name" value="HTH_AraC"/>
</dbReference>
<organism evidence="5 6">
    <name type="scientific">Trinickia symbiotica</name>
    <dbReference type="NCBI Taxonomy" id="863227"/>
    <lineage>
        <taxon>Bacteria</taxon>
        <taxon>Pseudomonadati</taxon>
        <taxon>Pseudomonadota</taxon>
        <taxon>Betaproteobacteria</taxon>
        <taxon>Burkholderiales</taxon>
        <taxon>Burkholderiaceae</taxon>
        <taxon>Trinickia</taxon>
    </lineage>
</organism>
<dbReference type="SUPFAM" id="SSF46689">
    <property type="entry name" value="Homeodomain-like"/>
    <property type="match status" value="2"/>
</dbReference>
<dbReference type="PANTHER" id="PTHR43280">
    <property type="entry name" value="ARAC-FAMILY TRANSCRIPTIONAL REGULATOR"/>
    <property type="match status" value="1"/>
</dbReference>
<dbReference type="PROSITE" id="PS00041">
    <property type="entry name" value="HTH_ARAC_FAMILY_1"/>
    <property type="match status" value="1"/>
</dbReference>
<evidence type="ECO:0000259" key="4">
    <source>
        <dbReference type="PROSITE" id="PS01124"/>
    </source>
</evidence>
<gene>
    <name evidence="5" type="ORF">C9I57_12060</name>
</gene>
<dbReference type="SMART" id="SM00342">
    <property type="entry name" value="HTH_ARAC"/>
    <property type="match status" value="1"/>
</dbReference>
<protein>
    <recommendedName>
        <fullName evidence="4">HTH araC/xylS-type domain-containing protein</fullName>
    </recommendedName>
</protein>
<evidence type="ECO:0000313" key="6">
    <source>
        <dbReference type="Proteomes" id="UP000240638"/>
    </source>
</evidence>
<dbReference type="InterPro" id="IPR018062">
    <property type="entry name" value="HTH_AraC-typ_CS"/>
</dbReference>
<comment type="caution">
    <text evidence="5">The sequence shown here is derived from an EMBL/GenBank/DDBJ whole genome shotgun (WGS) entry which is preliminary data.</text>
</comment>
<proteinExistence type="predicted"/>
<dbReference type="Gene3D" id="1.10.10.60">
    <property type="entry name" value="Homeodomain-like"/>
    <property type="match status" value="2"/>
</dbReference>
<dbReference type="Pfam" id="PF12833">
    <property type="entry name" value="HTH_18"/>
    <property type="match status" value="1"/>
</dbReference>
<feature type="domain" description="HTH araC/xylS-type" evidence="4">
    <location>
        <begin position="204"/>
        <end position="302"/>
    </location>
</feature>
<evidence type="ECO:0000256" key="3">
    <source>
        <dbReference type="ARBA" id="ARBA00023163"/>
    </source>
</evidence>
<dbReference type="EMBL" id="PYUC01000005">
    <property type="protein sequence ID" value="PTB20564.1"/>
    <property type="molecule type" value="Genomic_DNA"/>
</dbReference>
<evidence type="ECO:0000256" key="2">
    <source>
        <dbReference type="ARBA" id="ARBA00023125"/>
    </source>
</evidence>
<keyword evidence="2" id="KW-0238">DNA-binding</keyword>
<dbReference type="Proteomes" id="UP000240638">
    <property type="component" value="Unassembled WGS sequence"/>
</dbReference>
<dbReference type="AlphaFoldDB" id="A0A2T3XVM1"/>
<keyword evidence="3" id="KW-0804">Transcription</keyword>
<dbReference type="GO" id="GO:0043565">
    <property type="term" value="F:sequence-specific DNA binding"/>
    <property type="evidence" value="ECO:0007669"/>
    <property type="project" value="InterPro"/>
</dbReference>
<sequence length="310" mass="34713">MLQIMNFPSPTVRIALNAGAVFWRGTNEMLWAVNGSGHRKGEPDNNKVGMTAEIDECSDRNHRIAILICDASSMTDIVDMLTKACALFTKSGHFAEGGCRLNIQILSSRSGFVSYGDWSIPVWAEALDSATPSEFEMIVVAQRPALEKTAEVSRVHDWLAQAGPEVKIMELGPDPKKLLAEHRAPTEGEQPIHHKAPHLSERIEASIQWLNEHYAERVSVSAIAQHASMSERNFLRRFKAELGQTPTQYLSSIRLETARQLLLHTNLPVDKIARHCGFFNGDHLRKKFLKHFGISPAKYRATKSERPDLL</sequence>
<accession>A0A2T3XVM1</accession>
<keyword evidence="1" id="KW-0805">Transcription regulation</keyword>